<sequence>MSRAWLVANALWLQAGWWACVLGAHHPLLLIGVIGGLAVHLAGCPHPRAETAAILRVALCGCALDASLGAMGLFAFGQVLLPPWLVLLWLVFASGLRHSLAWLRRPLWLAMLVGALAGPLAYIAGARLAGIGLPLGTVQSALLLAPLWALWLPLSLRLAHAPAPR</sequence>
<gene>
    <name evidence="2" type="ORF">PKB_3344</name>
</gene>
<dbReference type="Proteomes" id="UP000025241">
    <property type="component" value="Chromosome I"/>
</dbReference>
<dbReference type="InterPro" id="IPR021306">
    <property type="entry name" value="DUF2878"/>
</dbReference>
<feature type="transmembrane region" description="Helical" evidence="1">
    <location>
        <begin position="15"/>
        <end position="41"/>
    </location>
</feature>
<protein>
    <submittedName>
        <fullName evidence="2">Hypothetical membrane protein</fullName>
    </submittedName>
</protein>
<keyword evidence="3" id="KW-1185">Reference proteome</keyword>
<keyword evidence="1" id="KW-0812">Transmembrane</keyword>
<feature type="transmembrane region" description="Helical" evidence="1">
    <location>
        <begin position="107"/>
        <end position="125"/>
    </location>
</feature>
<organism evidence="2 3">
    <name type="scientific">Pseudomonas knackmussii (strain DSM 6978 / CCUG 54928 / LMG 23759 / B13)</name>
    <dbReference type="NCBI Taxonomy" id="1301098"/>
    <lineage>
        <taxon>Bacteria</taxon>
        <taxon>Pseudomonadati</taxon>
        <taxon>Pseudomonadota</taxon>
        <taxon>Gammaproteobacteria</taxon>
        <taxon>Pseudomonadales</taxon>
        <taxon>Pseudomonadaceae</taxon>
        <taxon>Pseudomonas</taxon>
    </lineage>
</organism>
<keyword evidence="1" id="KW-0472">Membrane</keyword>
<dbReference type="PATRIC" id="fig|1301098.3.peg.3358"/>
<dbReference type="Pfam" id="PF11086">
    <property type="entry name" value="DUF2878"/>
    <property type="match status" value="1"/>
</dbReference>
<dbReference type="eggNOG" id="ENOG5032ZK4">
    <property type="taxonomic scope" value="Bacteria"/>
</dbReference>
<evidence type="ECO:0000256" key="1">
    <source>
        <dbReference type="SAM" id="Phobius"/>
    </source>
</evidence>
<dbReference type="EMBL" id="HG322950">
    <property type="protein sequence ID" value="CDF84688.1"/>
    <property type="molecule type" value="Genomic_DNA"/>
</dbReference>
<dbReference type="AlphaFoldDB" id="A0A024HJS5"/>
<name>A0A024HJS5_PSEKB</name>
<feature type="transmembrane region" description="Helical" evidence="1">
    <location>
        <begin position="131"/>
        <end position="152"/>
    </location>
</feature>
<dbReference type="RefSeq" id="WP_043253200.1">
    <property type="nucleotide sequence ID" value="NZ_HG322950.1"/>
</dbReference>
<dbReference type="OrthoDB" id="21939at2"/>
<dbReference type="HOGENOM" id="CLU_110723_2_0_6"/>
<dbReference type="KEGG" id="pkc:PKB_3344"/>
<feature type="transmembrane region" description="Helical" evidence="1">
    <location>
        <begin position="81"/>
        <end position="100"/>
    </location>
</feature>
<reference evidence="2 3" key="2">
    <citation type="submission" date="2014-05" db="EMBL/GenBank/DDBJ databases">
        <title>Genome sequence of the 3-chlorobenzoate degrading bacterium Pseudomonas knackmussii B13 shows multiple evidence for horizontal gene transfer.</title>
        <authorList>
            <person name="Miyazaki R."/>
            <person name="Bertelli C."/>
            <person name="Falquet L."/>
            <person name="Robinson-Rechavi M."/>
            <person name="Gharib W."/>
            <person name="Roy S."/>
            <person name="Van der Meer J.R."/>
        </authorList>
    </citation>
    <scope>NUCLEOTIDE SEQUENCE [LARGE SCALE GENOMIC DNA]</scope>
    <source>
        <strain evidence="2 3">B13</strain>
    </source>
</reference>
<evidence type="ECO:0000313" key="2">
    <source>
        <dbReference type="EMBL" id="CDF84688.1"/>
    </source>
</evidence>
<accession>A0A024HJS5</accession>
<dbReference type="STRING" id="1301098.PKB_3344"/>
<proteinExistence type="predicted"/>
<keyword evidence="1" id="KW-1133">Transmembrane helix</keyword>
<reference evidence="2 3" key="1">
    <citation type="submission" date="2013-03" db="EMBL/GenBank/DDBJ databases">
        <authorList>
            <person name="Linke B."/>
        </authorList>
    </citation>
    <scope>NUCLEOTIDE SEQUENCE [LARGE SCALE GENOMIC DNA]</scope>
    <source>
        <strain evidence="2 3">B13</strain>
    </source>
</reference>
<evidence type="ECO:0000313" key="3">
    <source>
        <dbReference type="Proteomes" id="UP000025241"/>
    </source>
</evidence>